<name>A0ACD5UG46_AVESA</name>
<dbReference type="Proteomes" id="UP001732700">
    <property type="component" value="Chromosome 2A"/>
</dbReference>
<protein>
    <submittedName>
        <fullName evidence="1">Uncharacterized protein</fullName>
    </submittedName>
</protein>
<accession>A0ACD5UG46</accession>
<reference evidence="1" key="1">
    <citation type="submission" date="2021-05" db="EMBL/GenBank/DDBJ databases">
        <authorList>
            <person name="Scholz U."/>
            <person name="Mascher M."/>
            <person name="Fiebig A."/>
        </authorList>
    </citation>
    <scope>NUCLEOTIDE SEQUENCE [LARGE SCALE GENOMIC DNA]</scope>
</reference>
<evidence type="ECO:0000313" key="1">
    <source>
        <dbReference type="EnsemblPlants" id="AVESA.00010b.r2.2AG0241450.2.CDS"/>
    </source>
</evidence>
<organism evidence="1 2">
    <name type="scientific">Avena sativa</name>
    <name type="common">Oat</name>
    <dbReference type="NCBI Taxonomy" id="4498"/>
    <lineage>
        <taxon>Eukaryota</taxon>
        <taxon>Viridiplantae</taxon>
        <taxon>Streptophyta</taxon>
        <taxon>Embryophyta</taxon>
        <taxon>Tracheophyta</taxon>
        <taxon>Spermatophyta</taxon>
        <taxon>Magnoliopsida</taxon>
        <taxon>Liliopsida</taxon>
        <taxon>Poales</taxon>
        <taxon>Poaceae</taxon>
        <taxon>BOP clade</taxon>
        <taxon>Pooideae</taxon>
        <taxon>Poodae</taxon>
        <taxon>Poeae</taxon>
        <taxon>Poeae Chloroplast Group 1 (Aveneae type)</taxon>
        <taxon>Aveninae</taxon>
        <taxon>Avena</taxon>
    </lineage>
</organism>
<proteinExistence type="predicted"/>
<reference evidence="1" key="2">
    <citation type="submission" date="2025-09" db="UniProtKB">
        <authorList>
            <consortium name="EnsemblPlants"/>
        </authorList>
    </citation>
    <scope>IDENTIFICATION</scope>
</reference>
<evidence type="ECO:0000313" key="2">
    <source>
        <dbReference type="Proteomes" id="UP001732700"/>
    </source>
</evidence>
<keyword evidence="2" id="KW-1185">Reference proteome</keyword>
<sequence length="809" mass="89284">MGMTPCVPIFILLFLSSFCRSDDQLTQAKPLSSSDMLVSKGGDFALGFFSPDSSNARLYLCIWYNNIPGRTIVWTANRDIPIATTSSPMLAITNSSDLVLSDSQGHTSWATKNNITATGVAAVLLDTGNLVLEFANGTIIWQSSQHPTDTVLPGTRIFLGDKAHVAGHLVAWKSPTDPSTGDFSLSSDLSMNLQLVIWHGSMPYTRLNMPSGTSVDGGIYHNTIIFEAIVSTGDGFSYEFSVSPGSPYTRLTLDYMGVLRTLIWNNSSSWTTISAHPTSSSSCDLYASCGPFGYCDSMGAVATCRCLDGFEPVGLNFSSGCRRSEALECSKQSHFVTLSRMKLPDKSLHVLNRSFDECQTECTINCSCTAYAYTNSSSNGAMADQSRCLVWTSELVDTGKYSNYGENLFLRLASSPVQKNSKLLNIAFSTIACLLILTCVALVKICRYRASKQRKNEIQKRVMPEYLSSSRRTGGENIELPFVSFKDIAAATDNFSDSTEIGWGGFGKVYKGKLDGLNEVAIKRLSKDSEQGIKEFKNEIVLIAKLQHINLVRLLGCCIHGDERILIYEYLPNKSLDVFIFDATKQYLLDWSTRLNIIKGVARGLLYLHQDSRLTIIHRDLKASNILLDSEMTPKISDFGMAKIFGRNQRQAKTSRVVGTYGYMSPEYVMGGAFSVKSDTYSFGVLILEIVSGLKISSPQHITNFDSLTTYAWRLWQDGKATELVQSSVIESCPLHVLRCIHVGLLCVQDHPDDRPLMSSVIFMLENESALLPAPKQPAYFAMQNWETQPRENIENSANAVSITTLEGR</sequence>
<dbReference type="EnsemblPlants" id="AVESA.00010b.r2.2AG0241450.2">
    <property type="protein sequence ID" value="AVESA.00010b.r2.2AG0241450.2.CDS"/>
    <property type="gene ID" value="AVESA.00010b.r2.2AG0241450"/>
</dbReference>